<evidence type="ECO:0000313" key="1">
    <source>
        <dbReference type="EMBL" id="KAG8172982.1"/>
    </source>
</evidence>
<protein>
    <submittedName>
        <fullName evidence="1">Uncharacterized protein</fullName>
    </submittedName>
</protein>
<dbReference type="AlphaFoldDB" id="A0AAV6TMG1"/>
<evidence type="ECO:0000313" key="2">
    <source>
        <dbReference type="Proteomes" id="UP000827092"/>
    </source>
</evidence>
<dbReference type="Proteomes" id="UP000827092">
    <property type="component" value="Unassembled WGS sequence"/>
</dbReference>
<sequence>MLLNFELICSTRKNFVKENSLYGVAYAATPGAVAQVPIEEMQQISQHALHEDSTEVQAGHLVIRSRSTRELHSHF</sequence>
<organism evidence="1 2">
    <name type="scientific">Oedothorax gibbosus</name>
    <dbReference type="NCBI Taxonomy" id="931172"/>
    <lineage>
        <taxon>Eukaryota</taxon>
        <taxon>Metazoa</taxon>
        <taxon>Ecdysozoa</taxon>
        <taxon>Arthropoda</taxon>
        <taxon>Chelicerata</taxon>
        <taxon>Arachnida</taxon>
        <taxon>Araneae</taxon>
        <taxon>Araneomorphae</taxon>
        <taxon>Entelegynae</taxon>
        <taxon>Araneoidea</taxon>
        <taxon>Linyphiidae</taxon>
        <taxon>Erigoninae</taxon>
        <taxon>Oedothorax</taxon>
    </lineage>
</organism>
<dbReference type="EMBL" id="JAFNEN010002180">
    <property type="protein sequence ID" value="KAG8172982.1"/>
    <property type="molecule type" value="Genomic_DNA"/>
</dbReference>
<proteinExistence type="predicted"/>
<comment type="caution">
    <text evidence="1">The sequence shown here is derived from an EMBL/GenBank/DDBJ whole genome shotgun (WGS) entry which is preliminary data.</text>
</comment>
<keyword evidence="2" id="KW-1185">Reference proteome</keyword>
<name>A0AAV6TMG1_9ARAC</name>
<reference evidence="1 2" key="1">
    <citation type="journal article" date="2022" name="Nat. Ecol. Evol.">
        <title>A masculinizing supergene underlies an exaggerated male reproductive morph in a spider.</title>
        <authorList>
            <person name="Hendrickx F."/>
            <person name="De Corte Z."/>
            <person name="Sonet G."/>
            <person name="Van Belleghem S.M."/>
            <person name="Kostlbacher S."/>
            <person name="Vangestel C."/>
        </authorList>
    </citation>
    <scope>NUCLEOTIDE SEQUENCE [LARGE SCALE GENOMIC DNA]</scope>
    <source>
        <strain evidence="1">W744_W776</strain>
    </source>
</reference>
<gene>
    <name evidence="1" type="ORF">JTE90_018588</name>
</gene>
<accession>A0AAV6TMG1</accession>